<dbReference type="AlphaFoldDB" id="A0A0E0LEL2"/>
<dbReference type="Gramene" id="OPUNC06G22190.1">
    <property type="protein sequence ID" value="OPUNC06G22190.1"/>
    <property type="gene ID" value="OPUNC06G22190"/>
</dbReference>
<keyword evidence="4" id="KW-1185">Reference proteome</keyword>
<evidence type="ECO:0000256" key="2">
    <source>
        <dbReference type="SAM" id="Phobius"/>
    </source>
</evidence>
<evidence type="ECO:0000313" key="4">
    <source>
        <dbReference type="Proteomes" id="UP000026962"/>
    </source>
</evidence>
<name>A0A0E0LEL2_ORYPU</name>
<proteinExistence type="predicted"/>
<reference evidence="3" key="1">
    <citation type="submission" date="2015-04" db="UniProtKB">
        <authorList>
            <consortium name="EnsemblPlants"/>
        </authorList>
    </citation>
    <scope>IDENTIFICATION</scope>
</reference>
<accession>A0A0E0LEL2</accession>
<keyword evidence="2" id="KW-1133">Transmembrane helix</keyword>
<organism evidence="3">
    <name type="scientific">Oryza punctata</name>
    <name type="common">Red rice</name>
    <dbReference type="NCBI Taxonomy" id="4537"/>
    <lineage>
        <taxon>Eukaryota</taxon>
        <taxon>Viridiplantae</taxon>
        <taxon>Streptophyta</taxon>
        <taxon>Embryophyta</taxon>
        <taxon>Tracheophyta</taxon>
        <taxon>Spermatophyta</taxon>
        <taxon>Magnoliopsida</taxon>
        <taxon>Liliopsida</taxon>
        <taxon>Poales</taxon>
        <taxon>Poaceae</taxon>
        <taxon>BOP clade</taxon>
        <taxon>Oryzoideae</taxon>
        <taxon>Oryzeae</taxon>
        <taxon>Oryzinae</taxon>
        <taxon>Oryza</taxon>
    </lineage>
</organism>
<keyword evidence="2" id="KW-0812">Transmembrane</keyword>
<evidence type="ECO:0000313" key="3">
    <source>
        <dbReference type="EnsemblPlants" id="OPUNC06G22190.1"/>
    </source>
</evidence>
<protein>
    <submittedName>
        <fullName evidence="3">Uncharacterized protein</fullName>
    </submittedName>
</protein>
<evidence type="ECO:0000256" key="1">
    <source>
        <dbReference type="SAM" id="MobiDB-lite"/>
    </source>
</evidence>
<sequence length="175" mass="20105">MAPPSWANDPCERGSPVRRHKQIKTTKKQTRRLSILPCECVSWFGSGEHREDRRDRTTRPDQSKDVVDLEKAIDIMDAAALVEPIAGEKKEVLLPADLRIQVQRDASKLNNEHARKKYWLLLWFLIVVWVMILTDNFFVDGNQQNDHAESNNPHSTLAKFIGLLSVICLMFRASN</sequence>
<dbReference type="Proteomes" id="UP000026962">
    <property type="component" value="Chromosome 6"/>
</dbReference>
<dbReference type="EnsemblPlants" id="OPUNC06G22190.1">
    <property type="protein sequence ID" value="OPUNC06G22190.1"/>
    <property type="gene ID" value="OPUNC06G22190"/>
</dbReference>
<feature type="region of interest" description="Disordered" evidence="1">
    <location>
        <begin position="1"/>
        <end position="29"/>
    </location>
</feature>
<feature type="compositionally biased region" description="Basic residues" evidence="1">
    <location>
        <begin position="16"/>
        <end position="29"/>
    </location>
</feature>
<feature type="transmembrane region" description="Helical" evidence="2">
    <location>
        <begin position="157"/>
        <end position="174"/>
    </location>
</feature>
<feature type="transmembrane region" description="Helical" evidence="2">
    <location>
        <begin position="118"/>
        <end position="137"/>
    </location>
</feature>
<keyword evidence="2" id="KW-0472">Membrane</keyword>
<reference evidence="3" key="2">
    <citation type="submission" date="2018-05" db="EMBL/GenBank/DDBJ databases">
        <title>OpunRS2 (Oryza punctata Reference Sequence Version 2).</title>
        <authorList>
            <person name="Zhang J."/>
            <person name="Kudrna D."/>
            <person name="Lee S."/>
            <person name="Talag J."/>
            <person name="Welchert J."/>
            <person name="Wing R.A."/>
        </authorList>
    </citation>
    <scope>NUCLEOTIDE SEQUENCE [LARGE SCALE GENOMIC DNA]</scope>
</reference>